<name>A0A150L7Z7_9BACI</name>
<organism evidence="1 2">
    <name type="scientific">Caldibacillus debilis</name>
    <dbReference type="NCBI Taxonomy" id="301148"/>
    <lineage>
        <taxon>Bacteria</taxon>
        <taxon>Bacillati</taxon>
        <taxon>Bacillota</taxon>
        <taxon>Bacilli</taxon>
        <taxon>Bacillales</taxon>
        <taxon>Bacillaceae</taxon>
        <taxon>Caldibacillus</taxon>
    </lineage>
</organism>
<protein>
    <submittedName>
        <fullName evidence="1">Uncharacterized protein</fullName>
    </submittedName>
</protein>
<comment type="caution">
    <text evidence="1">The sequence shown here is derived from an EMBL/GenBank/DDBJ whole genome shotgun (WGS) entry which is preliminary data.</text>
</comment>
<accession>A0A150L7Z7</accession>
<proteinExistence type="predicted"/>
<dbReference type="Proteomes" id="UP000075683">
    <property type="component" value="Unassembled WGS sequence"/>
</dbReference>
<gene>
    <name evidence="1" type="ORF">B4135_4131</name>
</gene>
<dbReference type="EMBL" id="LQYT01000140">
    <property type="protein sequence ID" value="KYD08414.1"/>
    <property type="molecule type" value="Genomic_DNA"/>
</dbReference>
<dbReference type="AlphaFoldDB" id="A0A150L7Z7"/>
<evidence type="ECO:0000313" key="2">
    <source>
        <dbReference type="Proteomes" id="UP000075683"/>
    </source>
</evidence>
<sequence length="46" mass="4985">MPPTNPGGDGAAPFVWPPTGRRTGFPFRRTIPAAAPLPYYSNNLKE</sequence>
<evidence type="ECO:0000313" key="1">
    <source>
        <dbReference type="EMBL" id="KYD08414.1"/>
    </source>
</evidence>
<reference evidence="1 2" key="1">
    <citation type="submission" date="2016-01" db="EMBL/GenBank/DDBJ databases">
        <title>Draft Genome Sequences of Seven Thermophilic Sporeformers Isolated from Foods.</title>
        <authorList>
            <person name="Berendsen E.M."/>
            <person name="Wells-Bennik M.H."/>
            <person name="Krawcyk A.O."/>
            <person name="De Jong A."/>
            <person name="Holsappel S."/>
            <person name="Eijlander R.T."/>
            <person name="Kuipers O.P."/>
        </authorList>
    </citation>
    <scope>NUCLEOTIDE SEQUENCE [LARGE SCALE GENOMIC DNA]</scope>
    <source>
        <strain evidence="1 2">B4135</strain>
    </source>
</reference>